<evidence type="ECO:0000256" key="2">
    <source>
        <dbReference type="ARBA" id="ARBA00012513"/>
    </source>
</evidence>
<proteinExistence type="predicted"/>
<dbReference type="PANTHER" id="PTHR33138:SF27">
    <property type="entry name" value="WALL-ASSOCIATED RECEPTOR KINASE C-TERMINAL DOMAIN-CONTAINING PROTEIN"/>
    <property type="match status" value="1"/>
</dbReference>
<dbReference type="Pfam" id="PF14380">
    <property type="entry name" value="WAK_assoc"/>
    <property type="match status" value="1"/>
</dbReference>
<evidence type="ECO:0000256" key="1">
    <source>
        <dbReference type="ARBA" id="ARBA00004167"/>
    </source>
</evidence>
<sequence length="267" mass="29971">MKQNFLLTPFSLLMNLFIVLSFLLARKAICIHPQFLACNPRTCGDGQNITFPFYIQGQQEPFCGYPGFFLSCNHNGHPILKLRDNEYVIRHISYKTQTVRVSNAAVFDTATTCIPPFRSTSLPEDRFKLSSNQTGLFFLYECNSTLLGNRNSELNKYKVDCLIETGTGPTLSMFEDDPLLGYASVVCENKVKVAVDVHGGNSTDGLDRMLERGFVLNWIASNCSICENSGGKCGFDDATYHFKCFCPDRPHTSNCITGEFSFLSIFY</sequence>
<feature type="transmembrane region" description="Helical" evidence="7">
    <location>
        <begin position="6"/>
        <end position="25"/>
    </location>
</feature>
<dbReference type="OMA" id="CKNNINP"/>
<evidence type="ECO:0000256" key="6">
    <source>
        <dbReference type="ARBA" id="ARBA00048679"/>
    </source>
</evidence>
<dbReference type="GO" id="GO:0004674">
    <property type="term" value="F:protein serine/threonine kinase activity"/>
    <property type="evidence" value="ECO:0007669"/>
    <property type="project" value="UniProtKB-EC"/>
</dbReference>
<feature type="domain" description="Wall-associated receptor kinase galacturonan-binding" evidence="8">
    <location>
        <begin position="38"/>
        <end position="102"/>
    </location>
</feature>
<feature type="domain" description="Wall-associated receptor kinase C-terminal" evidence="9">
    <location>
        <begin position="183"/>
        <end position="249"/>
    </location>
</feature>
<dbReference type="EC" id="2.7.11.1" evidence="2"/>
<protein>
    <recommendedName>
        <fullName evidence="2">non-specific serine/threonine protein kinase</fullName>
        <ecNumber evidence="2">2.7.11.1</ecNumber>
    </recommendedName>
</protein>
<evidence type="ECO:0000259" key="9">
    <source>
        <dbReference type="Pfam" id="PF14380"/>
    </source>
</evidence>
<accession>B9SM00</accession>
<dbReference type="STRING" id="3988.B9SM00"/>
<dbReference type="Proteomes" id="UP000008311">
    <property type="component" value="Unassembled WGS sequence"/>
</dbReference>
<evidence type="ECO:0000256" key="7">
    <source>
        <dbReference type="SAM" id="Phobius"/>
    </source>
</evidence>
<keyword evidence="11" id="KW-1185">Reference proteome</keyword>
<comment type="catalytic activity">
    <reaction evidence="6">
        <text>L-seryl-[protein] + ATP = O-phospho-L-seryl-[protein] + ADP + H(+)</text>
        <dbReference type="Rhea" id="RHEA:17989"/>
        <dbReference type="Rhea" id="RHEA-COMP:9863"/>
        <dbReference type="Rhea" id="RHEA-COMP:11604"/>
        <dbReference type="ChEBI" id="CHEBI:15378"/>
        <dbReference type="ChEBI" id="CHEBI:29999"/>
        <dbReference type="ChEBI" id="CHEBI:30616"/>
        <dbReference type="ChEBI" id="CHEBI:83421"/>
        <dbReference type="ChEBI" id="CHEBI:456216"/>
        <dbReference type="EC" id="2.7.11.1"/>
    </reaction>
</comment>
<dbReference type="InterPro" id="IPR025287">
    <property type="entry name" value="WAK_GUB"/>
</dbReference>
<dbReference type="eggNOG" id="KOG1187">
    <property type="taxonomic scope" value="Eukaryota"/>
</dbReference>
<dbReference type="GO" id="GO:0030247">
    <property type="term" value="F:polysaccharide binding"/>
    <property type="evidence" value="ECO:0007669"/>
    <property type="project" value="InterPro"/>
</dbReference>
<evidence type="ECO:0000313" key="10">
    <source>
        <dbReference type="EMBL" id="EEF35391.1"/>
    </source>
</evidence>
<evidence type="ECO:0000256" key="5">
    <source>
        <dbReference type="ARBA" id="ARBA00047899"/>
    </source>
</evidence>
<name>B9SM00_RICCO</name>
<keyword evidence="7" id="KW-0472">Membrane</keyword>
<comment type="subcellular location">
    <subcellularLocation>
        <location evidence="1">Membrane</location>
        <topology evidence="1">Single-pass membrane protein</topology>
    </subcellularLocation>
</comment>
<keyword evidence="7" id="KW-1133">Transmembrane helix</keyword>
<reference evidence="11" key="1">
    <citation type="journal article" date="2010" name="Nat. Biotechnol.">
        <title>Draft genome sequence of the oilseed species Ricinus communis.</title>
        <authorList>
            <person name="Chan A.P."/>
            <person name="Crabtree J."/>
            <person name="Zhao Q."/>
            <person name="Lorenzi H."/>
            <person name="Orvis J."/>
            <person name="Puiu D."/>
            <person name="Melake-Berhan A."/>
            <person name="Jones K.M."/>
            <person name="Redman J."/>
            <person name="Chen G."/>
            <person name="Cahoon E.B."/>
            <person name="Gedil M."/>
            <person name="Stanke M."/>
            <person name="Haas B.J."/>
            <person name="Wortman J.R."/>
            <person name="Fraser-Liggett C.M."/>
            <person name="Ravel J."/>
            <person name="Rabinowicz P.D."/>
        </authorList>
    </citation>
    <scope>NUCLEOTIDE SEQUENCE [LARGE SCALE GENOMIC DNA]</scope>
    <source>
        <strain evidence="11">cv. Hale</strain>
    </source>
</reference>
<dbReference type="Pfam" id="PF13947">
    <property type="entry name" value="GUB_WAK_bind"/>
    <property type="match status" value="1"/>
</dbReference>
<evidence type="ECO:0000256" key="3">
    <source>
        <dbReference type="ARBA" id="ARBA00022729"/>
    </source>
</evidence>
<keyword evidence="3" id="KW-0732">Signal</keyword>
<organism evidence="10 11">
    <name type="scientific">Ricinus communis</name>
    <name type="common">Castor bean</name>
    <dbReference type="NCBI Taxonomy" id="3988"/>
    <lineage>
        <taxon>Eukaryota</taxon>
        <taxon>Viridiplantae</taxon>
        <taxon>Streptophyta</taxon>
        <taxon>Embryophyta</taxon>
        <taxon>Tracheophyta</taxon>
        <taxon>Spermatophyta</taxon>
        <taxon>Magnoliopsida</taxon>
        <taxon>eudicotyledons</taxon>
        <taxon>Gunneridae</taxon>
        <taxon>Pentapetalae</taxon>
        <taxon>rosids</taxon>
        <taxon>fabids</taxon>
        <taxon>Malpighiales</taxon>
        <taxon>Euphorbiaceae</taxon>
        <taxon>Acalyphoideae</taxon>
        <taxon>Acalypheae</taxon>
        <taxon>Ricinus</taxon>
    </lineage>
</organism>
<dbReference type="AlphaFoldDB" id="B9SM00"/>
<keyword evidence="7" id="KW-0812">Transmembrane</keyword>
<dbReference type="PANTHER" id="PTHR33138">
    <property type="entry name" value="OS01G0690200 PROTEIN"/>
    <property type="match status" value="1"/>
</dbReference>
<evidence type="ECO:0000313" key="11">
    <source>
        <dbReference type="Proteomes" id="UP000008311"/>
    </source>
</evidence>
<keyword evidence="4" id="KW-0325">Glycoprotein</keyword>
<gene>
    <name evidence="10" type="ORF">RCOM_1310780</name>
</gene>
<dbReference type="InParanoid" id="B9SM00"/>
<dbReference type="InterPro" id="IPR032872">
    <property type="entry name" value="WAK_assoc_C"/>
</dbReference>
<evidence type="ECO:0000259" key="8">
    <source>
        <dbReference type="Pfam" id="PF13947"/>
    </source>
</evidence>
<comment type="catalytic activity">
    <reaction evidence="5">
        <text>L-threonyl-[protein] + ATP = O-phospho-L-threonyl-[protein] + ADP + H(+)</text>
        <dbReference type="Rhea" id="RHEA:46608"/>
        <dbReference type="Rhea" id="RHEA-COMP:11060"/>
        <dbReference type="Rhea" id="RHEA-COMP:11605"/>
        <dbReference type="ChEBI" id="CHEBI:15378"/>
        <dbReference type="ChEBI" id="CHEBI:30013"/>
        <dbReference type="ChEBI" id="CHEBI:30616"/>
        <dbReference type="ChEBI" id="CHEBI:61977"/>
        <dbReference type="ChEBI" id="CHEBI:456216"/>
        <dbReference type="EC" id="2.7.11.1"/>
    </reaction>
</comment>
<dbReference type="EMBL" id="EQ974023">
    <property type="protein sequence ID" value="EEF35391.1"/>
    <property type="molecule type" value="Genomic_DNA"/>
</dbReference>
<dbReference type="GO" id="GO:0016020">
    <property type="term" value="C:membrane"/>
    <property type="evidence" value="ECO:0007669"/>
    <property type="project" value="UniProtKB-SubCell"/>
</dbReference>
<evidence type="ECO:0000256" key="4">
    <source>
        <dbReference type="ARBA" id="ARBA00023180"/>
    </source>
</evidence>
<dbReference type="OrthoDB" id="657943at2759"/>